<evidence type="ECO:0000313" key="2">
    <source>
        <dbReference type="Proteomes" id="UP000274429"/>
    </source>
</evidence>
<dbReference type="Proteomes" id="UP000274429">
    <property type="component" value="Unassembled WGS sequence"/>
</dbReference>
<sequence length="137" mass="15614">MEAMNVMGTEVNEDLEKIDRQIKGIHIQVDDALNAAQVSQTTAAFYNDKIKKVKDNMVKQIEETEVLSKEQDKEDDLYSQVQHEFKSSSGALENVRPQADVVIELGKRTSNDVSQLRKDIDTLLNKMKELKDKISNF</sequence>
<name>A0A3P7GRU0_HYDTA</name>
<accession>A0A3P7GRU0</accession>
<reference evidence="1 2" key="1">
    <citation type="submission" date="2018-11" db="EMBL/GenBank/DDBJ databases">
        <authorList>
            <consortium name="Pathogen Informatics"/>
        </authorList>
    </citation>
    <scope>NUCLEOTIDE SEQUENCE [LARGE SCALE GENOMIC DNA]</scope>
</reference>
<keyword evidence="2" id="KW-1185">Reference proteome</keyword>
<evidence type="ECO:0000313" key="1">
    <source>
        <dbReference type="EMBL" id="VDM25338.1"/>
    </source>
</evidence>
<gene>
    <name evidence="1" type="ORF">TTAC_LOCUS4638</name>
</gene>
<organism evidence="1 2">
    <name type="scientific">Hydatigena taeniaeformis</name>
    <name type="common">Feline tapeworm</name>
    <name type="synonym">Taenia taeniaeformis</name>
    <dbReference type="NCBI Taxonomy" id="6205"/>
    <lineage>
        <taxon>Eukaryota</taxon>
        <taxon>Metazoa</taxon>
        <taxon>Spiralia</taxon>
        <taxon>Lophotrochozoa</taxon>
        <taxon>Platyhelminthes</taxon>
        <taxon>Cestoda</taxon>
        <taxon>Eucestoda</taxon>
        <taxon>Cyclophyllidea</taxon>
        <taxon>Taeniidae</taxon>
        <taxon>Hydatigera</taxon>
    </lineage>
</organism>
<proteinExistence type="predicted"/>
<dbReference type="OrthoDB" id="6280460at2759"/>
<dbReference type="EMBL" id="UYWX01004943">
    <property type="protein sequence ID" value="VDM25338.1"/>
    <property type="molecule type" value="Genomic_DNA"/>
</dbReference>
<dbReference type="AlphaFoldDB" id="A0A3P7GRU0"/>
<protein>
    <submittedName>
        <fullName evidence="1">Uncharacterized protein</fullName>
    </submittedName>
</protein>